<evidence type="ECO:0000313" key="10">
    <source>
        <dbReference type="EMBL" id="BBE36129.1"/>
    </source>
</evidence>
<feature type="domain" description="PpiC" evidence="9">
    <location>
        <begin position="112"/>
        <end position="214"/>
    </location>
</feature>
<evidence type="ECO:0000256" key="5">
    <source>
        <dbReference type="ARBA" id="ARBA00023110"/>
    </source>
</evidence>
<sequence>MVELVERAVVRVGGVEIPAGAIAAEVQNHPAPDADTAWQAAAEALVIRQLLLTEADRQGIIAQESRDTEGRLLIEEDARIDALLTSAVKVPSATTKEARRFYERHRTRFASETLIEAEHILIAANPSDRLAYSLAVGDVRTLIRKIQADPSRFADLAREHSACPSKAQGGNLGQIGRGQTVAAFEAALFALAEGELCVEPVRSPYGVHVVRAGRRIDGQPLPFEVVEPTIRDYLEEASARRATAQYLAILASETPVEGVTLPIAEGPLVQ</sequence>
<comment type="similarity">
    <text evidence="2">Belongs to the PpiC/parvulin rotamase family.</text>
</comment>
<dbReference type="GO" id="GO:0032259">
    <property type="term" value="P:methylation"/>
    <property type="evidence" value="ECO:0007669"/>
    <property type="project" value="UniProtKB-KW"/>
</dbReference>
<dbReference type="PANTHER" id="PTHR47245:SF2">
    <property type="entry name" value="PEPTIDYL-PROLYL CIS-TRANS ISOMERASE HP_0175-RELATED"/>
    <property type="match status" value="1"/>
</dbReference>
<keyword evidence="8 10" id="KW-0413">Isomerase</keyword>
<dbReference type="GO" id="GO:0003755">
    <property type="term" value="F:peptidyl-prolyl cis-trans isomerase activity"/>
    <property type="evidence" value="ECO:0007669"/>
    <property type="project" value="UniProtKB-KW"/>
</dbReference>
<accession>A0AAD1DAM3</accession>
<dbReference type="Gene3D" id="3.10.50.40">
    <property type="match status" value="1"/>
</dbReference>
<dbReference type="KEGG" id="smic:SmB9_37870"/>
<dbReference type="PROSITE" id="PS50198">
    <property type="entry name" value="PPIC_PPIASE_2"/>
    <property type="match status" value="1"/>
</dbReference>
<dbReference type="InterPro" id="IPR050245">
    <property type="entry name" value="PrsA_foldase"/>
</dbReference>
<gene>
    <name evidence="11" type="ORF">DFR51_2968</name>
    <name evidence="10" type="ORF">SmB9_37870</name>
</gene>
<dbReference type="Proteomes" id="UP000275727">
    <property type="component" value="Chromosome"/>
</dbReference>
<evidence type="ECO:0000313" key="12">
    <source>
        <dbReference type="Proteomes" id="UP000275727"/>
    </source>
</evidence>
<evidence type="ECO:0000256" key="6">
    <source>
        <dbReference type="ARBA" id="ARBA00030642"/>
    </source>
</evidence>
<evidence type="ECO:0000256" key="8">
    <source>
        <dbReference type="PROSITE-ProRule" id="PRU00278"/>
    </source>
</evidence>
<dbReference type="InterPro" id="IPR027304">
    <property type="entry name" value="Trigger_fact/SurA_dom_sf"/>
</dbReference>
<comment type="catalytic activity">
    <reaction evidence="1">
        <text>[protein]-peptidylproline (omega=180) = [protein]-peptidylproline (omega=0)</text>
        <dbReference type="Rhea" id="RHEA:16237"/>
        <dbReference type="Rhea" id="RHEA-COMP:10747"/>
        <dbReference type="Rhea" id="RHEA-COMP:10748"/>
        <dbReference type="ChEBI" id="CHEBI:83833"/>
        <dbReference type="ChEBI" id="CHEBI:83834"/>
        <dbReference type="EC" id="5.2.1.8"/>
    </reaction>
</comment>
<dbReference type="AlphaFoldDB" id="A0AAD1DAM3"/>
<reference evidence="11 13" key="2">
    <citation type="submission" date="2018-10" db="EMBL/GenBank/DDBJ databases">
        <title>Genomic Encyclopedia of Type Strains, Phase IV (KMG-IV): sequencing the most valuable type-strain genomes for metagenomic binning, comparative biology and taxonomic classification.</title>
        <authorList>
            <person name="Goeker M."/>
        </authorList>
    </citation>
    <scope>NUCLEOTIDE SEQUENCE [LARGE SCALE GENOMIC DNA]</scope>
    <source>
        <strain evidence="11 13">DSM 19791</strain>
    </source>
</reference>
<dbReference type="GO" id="GO:0008168">
    <property type="term" value="F:methyltransferase activity"/>
    <property type="evidence" value="ECO:0007669"/>
    <property type="project" value="UniProtKB-KW"/>
</dbReference>
<dbReference type="InterPro" id="IPR000297">
    <property type="entry name" value="PPIase_PpiC"/>
</dbReference>
<evidence type="ECO:0000256" key="1">
    <source>
        <dbReference type="ARBA" id="ARBA00000971"/>
    </source>
</evidence>
<evidence type="ECO:0000256" key="3">
    <source>
        <dbReference type="ARBA" id="ARBA00013194"/>
    </source>
</evidence>
<evidence type="ECO:0000313" key="13">
    <source>
        <dbReference type="Proteomes" id="UP000276029"/>
    </source>
</evidence>
<protein>
    <recommendedName>
        <fullName evidence="4">Parvulin-like PPIase</fullName>
        <ecNumber evidence="3">5.2.1.8</ecNumber>
    </recommendedName>
    <alternativeName>
        <fullName evidence="6">Peptidyl-prolyl cis-trans isomerase plp</fullName>
    </alternativeName>
    <alternativeName>
        <fullName evidence="7">Rotamase plp</fullName>
    </alternativeName>
</protein>
<dbReference type="SUPFAM" id="SSF54534">
    <property type="entry name" value="FKBP-like"/>
    <property type="match status" value="1"/>
</dbReference>
<dbReference type="SUPFAM" id="SSF109998">
    <property type="entry name" value="Triger factor/SurA peptide-binding domain-like"/>
    <property type="match status" value="1"/>
</dbReference>
<dbReference type="EMBL" id="AP018711">
    <property type="protein sequence ID" value="BBE36129.1"/>
    <property type="molecule type" value="Genomic_DNA"/>
</dbReference>
<name>A0AAD1DAM3_SPHMI</name>
<keyword evidence="11" id="KW-0489">Methyltransferase</keyword>
<dbReference type="PANTHER" id="PTHR47245">
    <property type="entry name" value="PEPTIDYLPROLYL ISOMERASE"/>
    <property type="match status" value="1"/>
</dbReference>
<evidence type="ECO:0000256" key="2">
    <source>
        <dbReference type="ARBA" id="ARBA00007656"/>
    </source>
</evidence>
<dbReference type="InterPro" id="IPR046357">
    <property type="entry name" value="PPIase_dom_sf"/>
</dbReference>
<keyword evidence="11" id="KW-0808">Transferase</keyword>
<dbReference type="Pfam" id="PF00639">
    <property type="entry name" value="Rotamase"/>
    <property type="match status" value="1"/>
</dbReference>
<dbReference type="EMBL" id="RBWX01000009">
    <property type="protein sequence ID" value="RKS88318.1"/>
    <property type="molecule type" value="Genomic_DNA"/>
</dbReference>
<dbReference type="Proteomes" id="UP000276029">
    <property type="component" value="Unassembled WGS sequence"/>
</dbReference>
<dbReference type="PROSITE" id="PS01096">
    <property type="entry name" value="PPIC_PPIASE_1"/>
    <property type="match status" value="1"/>
</dbReference>
<keyword evidence="5 8" id="KW-0697">Rotamase</keyword>
<keyword evidence="13" id="KW-1185">Reference proteome</keyword>
<evidence type="ECO:0000313" key="11">
    <source>
        <dbReference type="EMBL" id="RKS88318.1"/>
    </source>
</evidence>
<reference evidence="10 12" key="1">
    <citation type="submission" date="2018-06" db="EMBL/GenBank/DDBJ databases">
        <title>Complete Genome Sequence of the Microcystin-Degrading Bacterium Sphingosinicella microcystinivorans Strain B-9.</title>
        <authorList>
            <person name="Jin H."/>
            <person name="Nishizawa T."/>
            <person name="Guo Y."/>
            <person name="Nishizawa A."/>
            <person name="Park H."/>
            <person name="Kato H."/>
            <person name="Tsuji K."/>
            <person name="Harada K."/>
        </authorList>
    </citation>
    <scope>NUCLEOTIDE SEQUENCE [LARGE SCALE GENOMIC DNA]</scope>
    <source>
        <strain evidence="10 12">B9</strain>
    </source>
</reference>
<evidence type="ECO:0000256" key="4">
    <source>
        <dbReference type="ARBA" id="ARBA00018370"/>
    </source>
</evidence>
<proteinExistence type="inferred from homology"/>
<evidence type="ECO:0000259" key="9">
    <source>
        <dbReference type="PROSITE" id="PS50198"/>
    </source>
</evidence>
<dbReference type="RefSeq" id="WP_121052432.1">
    <property type="nucleotide sequence ID" value="NZ_AP018711.1"/>
</dbReference>
<dbReference type="EC" id="5.2.1.8" evidence="3"/>
<dbReference type="InterPro" id="IPR023058">
    <property type="entry name" value="PPIase_PpiC_CS"/>
</dbReference>
<organism evidence="10 12">
    <name type="scientific">Sphingosinicella microcystinivorans</name>
    <dbReference type="NCBI Taxonomy" id="335406"/>
    <lineage>
        <taxon>Bacteria</taxon>
        <taxon>Pseudomonadati</taxon>
        <taxon>Pseudomonadota</taxon>
        <taxon>Alphaproteobacteria</taxon>
        <taxon>Sphingomonadales</taxon>
        <taxon>Sphingosinicellaceae</taxon>
        <taxon>Sphingosinicella</taxon>
    </lineage>
</organism>
<evidence type="ECO:0000256" key="7">
    <source>
        <dbReference type="ARBA" id="ARBA00031484"/>
    </source>
</evidence>